<dbReference type="AlphaFoldDB" id="A0A916QQN0"/>
<comment type="cofactor">
    <cofactor evidence="1">
        <name>FAD</name>
        <dbReference type="ChEBI" id="CHEBI:57692"/>
    </cofactor>
</comment>
<organism evidence="7 8">
    <name type="scientific">Neptunicoccus cionae</name>
    <dbReference type="NCBI Taxonomy" id="2035344"/>
    <lineage>
        <taxon>Bacteria</taxon>
        <taxon>Pseudomonadati</taxon>
        <taxon>Pseudomonadota</taxon>
        <taxon>Alphaproteobacteria</taxon>
        <taxon>Rhodobacterales</taxon>
        <taxon>Paracoccaceae</taxon>
        <taxon>Neptunicoccus</taxon>
    </lineage>
</organism>
<dbReference type="InterPro" id="IPR051473">
    <property type="entry name" value="P2Ox-like"/>
</dbReference>
<dbReference type="Proteomes" id="UP000628017">
    <property type="component" value="Unassembled WGS sequence"/>
</dbReference>
<dbReference type="Gene3D" id="3.50.50.60">
    <property type="entry name" value="FAD/NAD(P)-binding domain"/>
    <property type="match status" value="2"/>
</dbReference>
<evidence type="ECO:0000256" key="5">
    <source>
        <dbReference type="ARBA" id="ARBA00023002"/>
    </source>
</evidence>
<dbReference type="PANTHER" id="PTHR42784:SF1">
    <property type="entry name" value="PYRANOSE 2-OXIDASE"/>
    <property type="match status" value="1"/>
</dbReference>
<dbReference type="PANTHER" id="PTHR42784">
    <property type="entry name" value="PYRANOSE 2-OXIDASE"/>
    <property type="match status" value="1"/>
</dbReference>
<keyword evidence="4" id="KW-0274">FAD</keyword>
<evidence type="ECO:0000256" key="3">
    <source>
        <dbReference type="ARBA" id="ARBA00022630"/>
    </source>
</evidence>
<evidence type="ECO:0000313" key="7">
    <source>
        <dbReference type="EMBL" id="GGA06053.1"/>
    </source>
</evidence>
<dbReference type="GO" id="GO:0016614">
    <property type="term" value="F:oxidoreductase activity, acting on CH-OH group of donors"/>
    <property type="evidence" value="ECO:0007669"/>
    <property type="project" value="InterPro"/>
</dbReference>
<gene>
    <name evidence="7" type="ORF">GCM10011498_02170</name>
</gene>
<accession>A0A916QQN0</accession>
<protein>
    <submittedName>
        <fullName evidence="7">2-keto-gluconate dehydrogenase subunit</fullName>
    </submittedName>
</protein>
<dbReference type="SUPFAM" id="SSF51905">
    <property type="entry name" value="FAD/NAD(P)-binding domain"/>
    <property type="match status" value="1"/>
</dbReference>
<name>A0A916QQN0_9RHOB</name>
<keyword evidence="5" id="KW-0560">Oxidoreductase</keyword>
<evidence type="ECO:0000256" key="1">
    <source>
        <dbReference type="ARBA" id="ARBA00001974"/>
    </source>
</evidence>
<keyword evidence="3" id="KW-0285">Flavoprotein</keyword>
<evidence type="ECO:0000259" key="6">
    <source>
        <dbReference type="Pfam" id="PF05199"/>
    </source>
</evidence>
<keyword evidence="8" id="KW-1185">Reference proteome</keyword>
<dbReference type="RefSeq" id="WP_188670097.1">
    <property type="nucleotide sequence ID" value="NZ_BMKA01000001.1"/>
</dbReference>
<comment type="caution">
    <text evidence="7">The sequence shown here is derived from an EMBL/GenBank/DDBJ whole genome shotgun (WGS) entry which is preliminary data.</text>
</comment>
<dbReference type="EMBL" id="BMKA01000001">
    <property type="protein sequence ID" value="GGA06053.1"/>
    <property type="molecule type" value="Genomic_DNA"/>
</dbReference>
<dbReference type="InterPro" id="IPR036188">
    <property type="entry name" value="FAD/NAD-bd_sf"/>
</dbReference>
<feature type="domain" description="Glucose-methanol-choline oxidoreductase C-terminal" evidence="6">
    <location>
        <begin position="387"/>
        <end position="447"/>
    </location>
</feature>
<dbReference type="Pfam" id="PF05199">
    <property type="entry name" value="GMC_oxred_C"/>
    <property type="match status" value="1"/>
</dbReference>
<comment type="similarity">
    <text evidence="2">Belongs to the GMC oxidoreductase family.</text>
</comment>
<proteinExistence type="inferred from homology"/>
<evidence type="ECO:0000256" key="2">
    <source>
        <dbReference type="ARBA" id="ARBA00010790"/>
    </source>
</evidence>
<dbReference type="InterPro" id="IPR007867">
    <property type="entry name" value="GMC_OxRtase_C"/>
</dbReference>
<reference evidence="7" key="1">
    <citation type="journal article" date="2014" name="Int. J. Syst. Evol. Microbiol.">
        <title>Complete genome sequence of Corynebacterium casei LMG S-19264T (=DSM 44701T), isolated from a smear-ripened cheese.</title>
        <authorList>
            <consortium name="US DOE Joint Genome Institute (JGI-PGF)"/>
            <person name="Walter F."/>
            <person name="Albersmeier A."/>
            <person name="Kalinowski J."/>
            <person name="Ruckert C."/>
        </authorList>
    </citation>
    <scope>NUCLEOTIDE SEQUENCE</scope>
    <source>
        <strain evidence="7">CGMCC 1.15880</strain>
    </source>
</reference>
<reference evidence="7" key="2">
    <citation type="submission" date="2020-09" db="EMBL/GenBank/DDBJ databases">
        <authorList>
            <person name="Sun Q."/>
            <person name="Zhou Y."/>
        </authorList>
    </citation>
    <scope>NUCLEOTIDE SEQUENCE</scope>
    <source>
        <strain evidence="7">CGMCC 1.15880</strain>
    </source>
</reference>
<sequence length="455" mass="49280">MIIAGSSFAAMFFLRGLPENLRVLVVEKGGIQLHADQLKNNIRVDEDIAVDNRSGYRKRWKAHTLFGGNSNCWWACTPRFHPNDFKLNSLYGVGVDWPLFYDDLEPLYGEVEQVMEIAGGGSDHILPRSTPFPFPPHAPSRTDVALQAHSTNWFAQPTARSNGGRRAQCCVNGICDLCPVDAKFSVPNSVDLFARDGVSLLLGAEVRAVDVAGAVAQGVLVRDATGAEHLLIGDLIALGTNAIWNAGILLRSGLQSKVLGRYLHEQVAVTVLLDLGAGQKNYYGGTSITGHGYDLYDGAHRAEYGAVLMENHNAPAAIRSEAGRWMERLRLKLIAEDLPVADNRVVLRDDQVITEWGGHTDYAFKALDAAVAKLPEVLPFDIEGQSVSARLISEDHIQGTHRMGVDPARSVIDTELKCHEVRNLLALGAGAFPTGPAANPTLTLSALSLRAGRAV</sequence>
<evidence type="ECO:0000256" key="4">
    <source>
        <dbReference type="ARBA" id="ARBA00022827"/>
    </source>
</evidence>
<evidence type="ECO:0000313" key="8">
    <source>
        <dbReference type="Proteomes" id="UP000628017"/>
    </source>
</evidence>